<feature type="domain" description="Orn/DAP/Arg decarboxylase 2 N-terminal" evidence="13">
    <location>
        <begin position="77"/>
        <end position="343"/>
    </location>
</feature>
<feature type="modified residue" description="N6-(pyridoxal phosphate)lysine" evidence="12">
    <location>
        <position position="101"/>
    </location>
</feature>
<reference evidence="16 17" key="1">
    <citation type="submission" date="2024-02" db="EMBL/GenBank/DDBJ databases">
        <title>Deinococcus carri NBRC 110142.</title>
        <authorList>
            <person name="Ichikawa N."/>
            <person name="Katano-Makiyama Y."/>
            <person name="Hidaka K."/>
        </authorList>
    </citation>
    <scope>NUCLEOTIDE SEQUENCE [LARGE SCALE GENOMIC DNA]</scope>
    <source>
        <strain evidence="16 17">NBRC 110142</strain>
    </source>
</reference>
<dbReference type="Gene3D" id="1.20.58.930">
    <property type="match status" value="1"/>
</dbReference>
<keyword evidence="6 12" id="KW-0210">Decarboxylase</keyword>
<dbReference type="EMBL" id="BAABRP010000003">
    <property type="protein sequence ID" value="GAA5512761.1"/>
    <property type="molecule type" value="Genomic_DNA"/>
</dbReference>
<dbReference type="PRINTS" id="PR01179">
    <property type="entry name" value="ODADCRBXLASE"/>
</dbReference>
<keyword evidence="10 12" id="KW-0620">Polyamine biosynthesis</keyword>
<evidence type="ECO:0000256" key="10">
    <source>
        <dbReference type="ARBA" id="ARBA00023115"/>
    </source>
</evidence>
<evidence type="ECO:0000259" key="14">
    <source>
        <dbReference type="Pfam" id="PF17810"/>
    </source>
</evidence>
<evidence type="ECO:0000256" key="3">
    <source>
        <dbReference type="ARBA" id="ARBA00002257"/>
    </source>
</evidence>
<dbReference type="InterPro" id="IPR029066">
    <property type="entry name" value="PLP-binding_barrel"/>
</dbReference>
<keyword evidence="5 12" id="KW-0479">Metal-binding</keyword>
<feature type="binding site" evidence="12">
    <location>
        <begin position="283"/>
        <end position="293"/>
    </location>
    <ligand>
        <name>substrate</name>
    </ligand>
</feature>
<dbReference type="InterPro" id="IPR022644">
    <property type="entry name" value="De-COase2_N"/>
</dbReference>
<dbReference type="HAMAP" id="MF_01417">
    <property type="entry name" value="SpeA"/>
    <property type="match status" value="1"/>
</dbReference>
<dbReference type="EC" id="4.1.1.19" evidence="12"/>
<dbReference type="PRINTS" id="PR01180">
    <property type="entry name" value="ARGDCRBXLASE"/>
</dbReference>
<protein>
    <recommendedName>
        <fullName evidence="12">Biosynthetic arginine decarboxylase</fullName>
        <shortName evidence="12">ADC</shortName>
        <ecNumber evidence="12">4.1.1.19</ecNumber>
    </recommendedName>
</protein>
<evidence type="ECO:0000256" key="2">
    <source>
        <dbReference type="ARBA" id="ARBA00001946"/>
    </source>
</evidence>
<evidence type="ECO:0000256" key="6">
    <source>
        <dbReference type="ARBA" id="ARBA00022793"/>
    </source>
</evidence>
<dbReference type="NCBIfam" id="TIGR01273">
    <property type="entry name" value="speA"/>
    <property type="match status" value="1"/>
</dbReference>
<evidence type="ECO:0000256" key="12">
    <source>
        <dbReference type="HAMAP-Rule" id="MF_01417"/>
    </source>
</evidence>
<proteinExistence type="inferred from homology"/>
<dbReference type="InterPro" id="IPR022653">
    <property type="entry name" value="De-COase2_pyr-phos_BS"/>
</dbReference>
<keyword evidence="17" id="KW-1185">Reference proteome</keyword>
<feature type="domain" description="Arginine decarboxylase C-terminal helical" evidence="15">
    <location>
        <begin position="580"/>
        <end position="631"/>
    </location>
</feature>
<evidence type="ECO:0000256" key="4">
    <source>
        <dbReference type="ARBA" id="ARBA00008357"/>
    </source>
</evidence>
<comment type="caution">
    <text evidence="16">The sequence shown here is derived from an EMBL/GenBank/DDBJ whole genome shotgun (WGS) entry which is preliminary data.</text>
</comment>
<dbReference type="InterPro" id="IPR040634">
    <property type="entry name" value="Arg_decarb_HB"/>
</dbReference>
<comment type="pathway">
    <text evidence="12">Amine and polyamine biosynthesis; agmatine biosynthesis; agmatine from L-arginine: step 1/1.</text>
</comment>
<dbReference type="RefSeq" id="WP_345463178.1">
    <property type="nucleotide sequence ID" value="NZ_BAABRP010000003.1"/>
</dbReference>
<gene>
    <name evidence="12 16" type="primary">speA</name>
    <name evidence="16" type="ORF">Dcar01_01483</name>
</gene>
<dbReference type="Gene3D" id="2.40.37.10">
    <property type="entry name" value="Lyase, Ornithine Decarboxylase, Chain A, domain 1"/>
    <property type="match status" value="1"/>
</dbReference>
<organism evidence="16 17">
    <name type="scientific">Deinococcus carri</name>
    <dbReference type="NCBI Taxonomy" id="1211323"/>
    <lineage>
        <taxon>Bacteria</taxon>
        <taxon>Thermotogati</taxon>
        <taxon>Deinococcota</taxon>
        <taxon>Deinococci</taxon>
        <taxon>Deinococcales</taxon>
        <taxon>Deinococcaceae</taxon>
        <taxon>Deinococcus</taxon>
    </lineage>
</organism>
<comment type="cofactor">
    <cofactor evidence="1 12">
        <name>pyridoxal 5'-phosphate</name>
        <dbReference type="ChEBI" id="CHEBI:597326"/>
    </cofactor>
</comment>
<dbReference type="SUPFAM" id="SSF50621">
    <property type="entry name" value="Alanine racemase C-terminal domain-like"/>
    <property type="match status" value="1"/>
</dbReference>
<sequence length="636" mass="70511">MTTSPSFSVADAAELYQVPNWSGGWFRVNGEGQVEVTPAPGVHAPLRPMIDEIVERGESLPVILRFPQVIAGRVKHLNDAFRKAITEYGYSGHYQGVFPIKVNQRRVVVETVAAAGYEYAHGLEAGSKAELALCLAQKLNPDALLCCNGFKDDGFIKLALWGRTLGKNVVITIEKYSELDRILKQARALGVKPAIGVRFKLHARGSGQWEESGGDQAKFGLNAYELLRVVERLREENMLDSLVMLHTHIGSQITDIRRIKVAVREATQTYAGLIAAGAQLKYLNVGGGLGVDYDGSKTTFYASMNYTVAEYAADVVYTVQEVCKAREVPEPTIISESGRALTAHHAVLVMPVVDVTGPTRDLEELAAPSEDSHQIVKDLEEILVNISARNYREMYNDAVGDKQTLHNLFDLGYVTLNDRARGEALFNAILRKIARLIQGEKYVPDELEDLQKVLADKYICNFSLFQSLPDNWAIQALFPIVPLDRLDERPTRQGTLVDITCDSDGKIEKFIDLRDVKATLPLHEPGNRPYYLGAFLMGAYQDVLGSAHNLFGKVSEAHVTILPGGKFHIDLFVRGQKARRMIESMGYEEPMLRDSIEDQADDALVAGTLAAGQENELLEDYGEELLGYTYLEYEEG</sequence>
<dbReference type="PROSITE" id="PS00878">
    <property type="entry name" value="ODR_DC_2_1"/>
    <property type="match status" value="1"/>
</dbReference>
<dbReference type="PIRSF" id="PIRSF001336">
    <property type="entry name" value="Arg_decrbxlase"/>
    <property type="match status" value="1"/>
</dbReference>
<keyword evidence="7 12" id="KW-0460">Magnesium</keyword>
<keyword evidence="11 12" id="KW-0456">Lyase</keyword>
<name>A0ABP9W5Z2_9DEIO</name>
<comment type="similarity">
    <text evidence="4 12">Belongs to the Orn/Lys/Arg decarboxylase class-II family. SpeA subfamily.</text>
</comment>
<evidence type="ECO:0000256" key="9">
    <source>
        <dbReference type="ARBA" id="ARBA00023066"/>
    </source>
</evidence>
<dbReference type="PANTHER" id="PTHR43295">
    <property type="entry name" value="ARGININE DECARBOXYLASE"/>
    <property type="match status" value="1"/>
</dbReference>
<evidence type="ECO:0000256" key="7">
    <source>
        <dbReference type="ARBA" id="ARBA00022842"/>
    </source>
</evidence>
<keyword evidence="8 12" id="KW-0663">Pyridoxal phosphate</keyword>
<dbReference type="InterPro" id="IPR041128">
    <property type="entry name" value="Arg_decarbox_C"/>
</dbReference>
<dbReference type="SUPFAM" id="SSF51419">
    <property type="entry name" value="PLP-binding barrel"/>
    <property type="match status" value="1"/>
</dbReference>
<evidence type="ECO:0000256" key="11">
    <source>
        <dbReference type="ARBA" id="ARBA00023239"/>
    </source>
</evidence>
<accession>A0ABP9W5Z2</accession>
<comment type="function">
    <text evidence="3 12">Catalyzes the biosynthesis of agmatine from arginine.</text>
</comment>
<evidence type="ECO:0000259" key="15">
    <source>
        <dbReference type="Pfam" id="PF17944"/>
    </source>
</evidence>
<evidence type="ECO:0000259" key="13">
    <source>
        <dbReference type="Pfam" id="PF02784"/>
    </source>
</evidence>
<dbReference type="Proteomes" id="UP001401887">
    <property type="component" value="Unassembled WGS sequence"/>
</dbReference>
<dbReference type="PANTHER" id="PTHR43295:SF9">
    <property type="entry name" value="BIOSYNTHETIC ARGININE DECARBOXYLASE"/>
    <property type="match status" value="1"/>
</dbReference>
<comment type="catalytic activity">
    <reaction evidence="12">
        <text>L-arginine + H(+) = agmatine + CO2</text>
        <dbReference type="Rhea" id="RHEA:17641"/>
        <dbReference type="ChEBI" id="CHEBI:15378"/>
        <dbReference type="ChEBI" id="CHEBI:16526"/>
        <dbReference type="ChEBI" id="CHEBI:32682"/>
        <dbReference type="ChEBI" id="CHEBI:58145"/>
        <dbReference type="EC" id="4.1.1.19"/>
    </reaction>
</comment>
<dbReference type="Pfam" id="PF02784">
    <property type="entry name" value="Orn_Arg_deC_N"/>
    <property type="match status" value="1"/>
</dbReference>
<comment type="cofactor">
    <cofactor evidence="2 12">
        <name>Mg(2+)</name>
        <dbReference type="ChEBI" id="CHEBI:18420"/>
    </cofactor>
</comment>
<evidence type="ECO:0000256" key="1">
    <source>
        <dbReference type="ARBA" id="ARBA00001933"/>
    </source>
</evidence>
<keyword evidence="9 12" id="KW-0745">Spermidine biosynthesis</keyword>
<dbReference type="InterPro" id="IPR000183">
    <property type="entry name" value="Orn/DAP/Arg_de-COase"/>
</dbReference>
<evidence type="ECO:0000313" key="17">
    <source>
        <dbReference type="Proteomes" id="UP001401887"/>
    </source>
</evidence>
<dbReference type="Pfam" id="PF17944">
    <property type="entry name" value="Arg_decarbox_C"/>
    <property type="match status" value="1"/>
</dbReference>
<dbReference type="Gene3D" id="3.20.20.10">
    <property type="entry name" value="Alanine racemase"/>
    <property type="match status" value="1"/>
</dbReference>
<dbReference type="InterPro" id="IPR009006">
    <property type="entry name" value="Ala_racemase/Decarboxylase_C"/>
</dbReference>
<dbReference type="NCBIfam" id="NF003763">
    <property type="entry name" value="PRK05354.1"/>
    <property type="match status" value="1"/>
</dbReference>
<dbReference type="CDD" id="cd06830">
    <property type="entry name" value="PLPDE_III_ADC"/>
    <property type="match status" value="1"/>
</dbReference>
<evidence type="ECO:0000313" key="16">
    <source>
        <dbReference type="EMBL" id="GAA5512761.1"/>
    </source>
</evidence>
<evidence type="ECO:0000256" key="8">
    <source>
        <dbReference type="ARBA" id="ARBA00022898"/>
    </source>
</evidence>
<dbReference type="Pfam" id="PF17810">
    <property type="entry name" value="Arg_decarb_HB"/>
    <property type="match status" value="1"/>
</dbReference>
<evidence type="ECO:0000256" key="5">
    <source>
        <dbReference type="ARBA" id="ARBA00022723"/>
    </source>
</evidence>
<dbReference type="InterPro" id="IPR002985">
    <property type="entry name" value="Arg_decrbxlase"/>
</dbReference>
<feature type="domain" description="Arginine decarboxylase helical bundle" evidence="14">
    <location>
        <begin position="369"/>
        <end position="451"/>
    </location>
</feature>